<sequence length="79" mass="8873">MGEEQHQEDEANKNSGPSSSVPLTQAQFLSWKTHKEAEASAKKAEASRKREADIAAGLVQMNGKELFKHEPWVFDNNLY</sequence>
<comment type="caution">
    <text evidence="3">The sequence shown here is derived from an EMBL/GenBank/DDBJ whole genome shotgun (WGS) entry which is preliminary data.</text>
</comment>
<organism evidence="3 4">
    <name type="scientific">Lactuca virosa</name>
    <dbReference type="NCBI Taxonomy" id="75947"/>
    <lineage>
        <taxon>Eukaryota</taxon>
        <taxon>Viridiplantae</taxon>
        <taxon>Streptophyta</taxon>
        <taxon>Embryophyta</taxon>
        <taxon>Tracheophyta</taxon>
        <taxon>Spermatophyta</taxon>
        <taxon>Magnoliopsida</taxon>
        <taxon>eudicotyledons</taxon>
        <taxon>Gunneridae</taxon>
        <taxon>Pentapetalae</taxon>
        <taxon>asterids</taxon>
        <taxon>campanulids</taxon>
        <taxon>Asterales</taxon>
        <taxon>Asteraceae</taxon>
        <taxon>Cichorioideae</taxon>
        <taxon>Cichorieae</taxon>
        <taxon>Lactucinae</taxon>
        <taxon>Lactuca</taxon>
    </lineage>
</organism>
<accession>A0AAU9P7I2</accession>
<feature type="domain" description="ZC3H15/TMA46 family C-terminal" evidence="2">
    <location>
        <begin position="19"/>
        <end position="75"/>
    </location>
</feature>
<name>A0AAU9P7I2_9ASTR</name>
<dbReference type="EMBL" id="CAKMRJ010005523">
    <property type="protein sequence ID" value="CAH1446185.1"/>
    <property type="molecule type" value="Genomic_DNA"/>
</dbReference>
<protein>
    <recommendedName>
        <fullName evidence="2">ZC3H15/TMA46 family C-terminal domain-containing protein</fullName>
    </recommendedName>
</protein>
<dbReference type="AlphaFoldDB" id="A0AAU9P7I2"/>
<feature type="compositionally biased region" description="Polar residues" evidence="1">
    <location>
        <begin position="13"/>
        <end position="25"/>
    </location>
</feature>
<evidence type="ECO:0000259" key="2">
    <source>
        <dbReference type="Pfam" id="PF16543"/>
    </source>
</evidence>
<gene>
    <name evidence="3" type="ORF">LVIROSA_LOCUS31898</name>
</gene>
<proteinExistence type="predicted"/>
<keyword evidence="4" id="KW-1185">Reference proteome</keyword>
<dbReference type="Pfam" id="PF16543">
    <property type="entry name" value="DFRP_C"/>
    <property type="match status" value="1"/>
</dbReference>
<reference evidence="3 4" key="1">
    <citation type="submission" date="2022-01" db="EMBL/GenBank/DDBJ databases">
        <authorList>
            <person name="Xiong W."/>
            <person name="Schranz E."/>
        </authorList>
    </citation>
    <scope>NUCLEOTIDE SEQUENCE [LARGE SCALE GENOMIC DNA]</scope>
</reference>
<feature type="compositionally biased region" description="Basic and acidic residues" evidence="1">
    <location>
        <begin position="1"/>
        <end position="12"/>
    </location>
</feature>
<feature type="region of interest" description="Disordered" evidence="1">
    <location>
        <begin position="1"/>
        <end position="25"/>
    </location>
</feature>
<evidence type="ECO:0000256" key="1">
    <source>
        <dbReference type="SAM" id="MobiDB-lite"/>
    </source>
</evidence>
<dbReference type="Proteomes" id="UP001157418">
    <property type="component" value="Unassembled WGS sequence"/>
</dbReference>
<evidence type="ECO:0000313" key="3">
    <source>
        <dbReference type="EMBL" id="CAH1446185.1"/>
    </source>
</evidence>
<evidence type="ECO:0000313" key="4">
    <source>
        <dbReference type="Proteomes" id="UP001157418"/>
    </source>
</evidence>
<dbReference type="InterPro" id="IPR032378">
    <property type="entry name" value="ZC3H15/TMA46_C"/>
</dbReference>